<dbReference type="SUPFAM" id="SSF53850">
    <property type="entry name" value="Periplasmic binding protein-like II"/>
    <property type="match status" value="1"/>
</dbReference>
<sequence>MAFHILIFIIMFSISSITYSQKTWIVGVVPQHSAKKLTKVWKPFLRYLSQKTGEKFAFQTAPNNTVFEQRTQSARYDFVYFSPSHYVRFHKTANYNAIAKAKNKHIRGIIVVRKDCVMKNLTEIDQHHIGFPSATAFAASIIPRRVLKSKKIPFKAIYSKTHDNVYYGVANGFYHAGGGVVRTFNATDPKIKDRLKILWTSKSYPPHAIAAHQRVPTAVIKKFRNALVSMANNAKTQQLYINMKIKYGFEPATNKDWDDVRRLGIDTKN</sequence>
<dbReference type="PANTHER" id="PTHR35841">
    <property type="entry name" value="PHOSPHONATES-BINDING PERIPLASMIC PROTEIN"/>
    <property type="match status" value="1"/>
</dbReference>
<dbReference type="AlphaFoldDB" id="A0A3B0YA07"/>
<dbReference type="Pfam" id="PF12974">
    <property type="entry name" value="Phosphonate-bd"/>
    <property type="match status" value="1"/>
</dbReference>
<dbReference type="EMBL" id="UOFL01000133">
    <property type="protein sequence ID" value="VAW77638.1"/>
    <property type="molecule type" value="Genomic_DNA"/>
</dbReference>
<evidence type="ECO:0000313" key="1">
    <source>
        <dbReference type="EMBL" id="VAW77638.1"/>
    </source>
</evidence>
<dbReference type="CDD" id="cd01071">
    <property type="entry name" value="PBP2_PhnD_like"/>
    <property type="match status" value="1"/>
</dbReference>
<reference evidence="1" key="1">
    <citation type="submission" date="2018-06" db="EMBL/GenBank/DDBJ databases">
        <authorList>
            <person name="Zhirakovskaya E."/>
        </authorList>
    </citation>
    <scope>NUCLEOTIDE SEQUENCE</scope>
</reference>
<dbReference type="PANTHER" id="PTHR35841:SF1">
    <property type="entry name" value="PHOSPHONATES-BINDING PERIPLASMIC PROTEIN"/>
    <property type="match status" value="1"/>
</dbReference>
<gene>
    <name evidence="1" type="ORF">MNBD_GAMMA12-981</name>
</gene>
<proteinExistence type="predicted"/>
<protein>
    <submittedName>
        <fullName evidence="1">Phosphonate ABC transporter phosphate-binding periplasmic component (TC 3.A.1.9.1)</fullName>
    </submittedName>
</protein>
<dbReference type="Gene3D" id="3.40.190.10">
    <property type="entry name" value="Periplasmic binding protein-like II"/>
    <property type="match status" value="2"/>
</dbReference>
<organism evidence="1">
    <name type="scientific">hydrothermal vent metagenome</name>
    <dbReference type="NCBI Taxonomy" id="652676"/>
    <lineage>
        <taxon>unclassified sequences</taxon>
        <taxon>metagenomes</taxon>
        <taxon>ecological metagenomes</taxon>
    </lineage>
</organism>
<name>A0A3B0YA07_9ZZZZ</name>
<accession>A0A3B0YA07</accession>